<keyword evidence="2" id="KW-1185">Reference proteome</keyword>
<name>A0A7I7SV58_9MYCO</name>
<dbReference type="KEGG" id="msar:MSAR_31950"/>
<dbReference type="Proteomes" id="UP000466445">
    <property type="component" value="Chromosome"/>
</dbReference>
<protein>
    <submittedName>
        <fullName evidence="1">Uncharacterized protein</fullName>
    </submittedName>
</protein>
<organism evidence="1 2">
    <name type="scientific">Mycolicibacterium sarraceniae</name>
    <dbReference type="NCBI Taxonomy" id="1534348"/>
    <lineage>
        <taxon>Bacteria</taxon>
        <taxon>Bacillati</taxon>
        <taxon>Actinomycetota</taxon>
        <taxon>Actinomycetes</taxon>
        <taxon>Mycobacteriales</taxon>
        <taxon>Mycobacteriaceae</taxon>
        <taxon>Mycolicibacterium</taxon>
    </lineage>
</organism>
<evidence type="ECO:0000313" key="2">
    <source>
        <dbReference type="Proteomes" id="UP000466445"/>
    </source>
</evidence>
<evidence type="ECO:0000313" key="1">
    <source>
        <dbReference type="EMBL" id="BBY60059.1"/>
    </source>
</evidence>
<dbReference type="AlphaFoldDB" id="A0A7I7SV58"/>
<gene>
    <name evidence="1" type="ORF">MSAR_31950</name>
</gene>
<proteinExistence type="predicted"/>
<reference evidence="1 2" key="1">
    <citation type="journal article" date="2019" name="Emerg. Microbes Infect.">
        <title>Comprehensive subspecies identification of 175 nontuberculous mycobacteria species based on 7547 genomic profiles.</title>
        <authorList>
            <person name="Matsumoto Y."/>
            <person name="Kinjo T."/>
            <person name="Motooka D."/>
            <person name="Nabeya D."/>
            <person name="Jung N."/>
            <person name="Uechi K."/>
            <person name="Horii T."/>
            <person name="Iida T."/>
            <person name="Fujita J."/>
            <person name="Nakamura S."/>
        </authorList>
    </citation>
    <scope>NUCLEOTIDE SEQUENCE [LARGE SCALE GENOMIC DNA]</scope>
    <source>
        <strain evidence="1 2">JCM 30395</strain>
    </source>
</reference>
<dbReference type="EMBL" id="AP022595">
    <property type="protein sequence ID" value="BBY60059.1"/>
    <property type="molecule type" value="Genomic_DNA"/>
</dbReference>
<sequence>MRRRFGSVDPDGDALALLAAGGVTTMSPTSAGNACSSESKVASLPRGTMIPAWETIRQVRRLLSHRLIATAEVYSLDDSRVQRIADQAPPGG</sequence>
<accession>A0A7I7SV58</accession>